<organism evidence="7 8">
    <name type="scientific">Pontiella desulfatans</name>
    <dbReference type="NCBI Taxonomy" id="2750659"/>
    <lineage>
        <taxon>Bacteria</taxon>
        <taxon>Pseudomonadati</taxon>
        <taxon>Kiritimatiellota</taxon>
        <taxon>Kiritimatiellia</taxon>
        <taxon>Kiritimatiellales</taxon>
        <taxon>Pontiellaceae</taxon>
        <taxon>Pontiella</taxon>
    </lineage>
</organism>
<dbReference type="InterPro" id="IPR024607">
    <property type="entry name" value="Sulfatase_CS"/>
</dbReference>
<gene>
    <name evidence="7" type="primary">atsA_196</name>
    <name evidence="7" type="ORF">PDESU_03453</name>
</gene>
<accession>A0A6C2U4S2</accession>
<dbReference type="Gene3D" id="3.40.720.10">
    <property type="entry name" value="Alkaline Phosphatase, subunit A"/>
    <property type="match status" value="1"/>
</dbReference>
<keyword evidence="5" id="KW-0732">Signal</keyword>
<keyword evidence="3" id="KW-0378">Hydrolase</keyword>
<dbReference type="Proteomes" id="UP000366872">
    <property type="component" value="Unassembled WGS sequence"/>
</dbReference>
<feature type="chain" id="PRO_5029008960" evidence="5">
    <location>
        <begin position="21"/>
        <end position="535"/>
    </location>
</feature>
<dbReference type="InterPro" id="IPR017850">
    <property type="entry name" value="Alkaline_phosphatase_core_sf"/>
</dbReference>
<feature type="signal peptide" evidence="5">
    <location>
        <begin position="1"/>
        <end position="20"/>
    </location>
</feature>
<dbReference type="EMBL" id="CAAHFG010000002">
    <property type="protein sequence ID" value="VGO14883.1"/>
    <property type="molecule type" value="Genomic_DNA"/>
</dbReference>
<dbReference type="CDD" id="cd16025">
    <property type="entry name" value="PAS_like"/>
    <property type="match status" value="1"/>
</dbReference>
<dbReference type="SUPFAM" id="SSF53649">
    <property type="entry name" value="Alkaline phosphatase-like"/>
    <property type="match status" value="1"/>
</dbReference>
<reference evidence="7 8" key="1">
    <citation type="submission" date="2019-04" db="EMBL/GenBank/DDBJ databases">
        <authorList>
            <person name="Van Vliet M D."/>
        </authorList>
    </citation>
    <scope>NUCLEOTIDE SEQUENCE [LARGE SCALE GENOMIC DNA]</scope>
    <source>
        <strain evidence="7 8">F1</strain>
    </source>
</reference>
<dbReference type="PANTHER" id="PTHR42693:SF53">
    <property type="entry name" value="ENDO-4-O-SULFATASE"/>
    <property type="match status" value="1"/>
</dbReference>
<evidence type="ECO:0000256" key="5">
    <source>
        <dbReference type="SAM" id="SignalP"/>
    </source>
</evidence>
<evidence type="ECO:0000256" key="2">
    <source>
        <dbReference type="ARBA" id="ARBA00022723"/>
    </source>
</evidence>
<keyword evidence="8" id="KW-1185">Reference proteome</keyword>
<dbReference type="PROSITE" id="PS00149">
    <property type="entry name" value="SULFATASE_2"/>
    <property type="match status" value="1"/>
</dbReference>
<evidence type="ECO:0000256" key="4">
    <source>
        <dbReference type="ARBA" id="ARBA00022837"/>
    </source>
</evidence>
<dbReference type="PANTHER" id="PTHR42693">
    <property type="entry name" value="ARYLSULFATASE FAMILY MEMBER"/>
    <property type="match status" value="1"/>
</dbReference>
<dbReference type="Pfam" id="PF00884">
    <property type="entry name" value="Sulfatase"/>
    <property type="match status" value="1"/>
</dbReference>
<evidence type="ECO:0000256" key="3">
    <source>
        <dbReference type="ARBA" id="ARBA00022801"/>
    </source>
</evidence>
<keyword evidence="2" id="KW-0479">Metal-binding</keyword>
<dbReference type="GO" id="GO:0004065">
    <property type="term" value="F:arylsulfatase activity"/>
    <property type="evidence" value="ECO:0007669"/>
    <property type="project" value="TreeGrafter"/>
</dbReference>
<dbReference type="InterPro" id="IPR050738">
    <property type="entry name" value="Sulfatase"/>
</dbReference>
<protein>
    <submittedName>
        <fullName evidence="7">Arylsulfatase</fullName>
    </submittedName>
</protein>
<dbReference type="Gene3D" id="3.30.1120.10">
    <property type="match status" value="1"/>
</dbReference>
<sequence length="535" mass="60192">MMRKSVFVCSALLMAGTAFAQGDKPNIVLIMCDDMGYSDLGCYGSEIQTPHIDALAEDGVRFSNFKNTGRCCPSRASLLTGRHQHAVGLGWMTAVDEHRPGYRGQIADTIPTLAEIMKENGYSTYMAGKWHVTVDGAWKPKDSTPNGSYPTERGFDEFYGGLTGGGNYYKPKSIHRNEEKITTFPEGYYYTDAITDHAVAFIQNHDATKPFFMYVAHYAPHRPLQAPEERIDACRERYKVGYDLLRQERYRRLKEIGLIKSAVELPIHTGEFKKQARPSWDALDAKLKEEWIEEMATYAAMIEIMDDWIGEVVEEVKKRGEFDNTLFVFLSDNGATSEGGFISQLAADLSNTPYRSYKAKTFMGGISSPLIIHYPKKIKKGAGGVRADSTHITDILPTCLDLAGIEYPKTFNGAEIAPPDGISVVPALKNEALPERDFFFEHQTACSAISGDWKLVRLSTGWSWELIHLKEDPFEQNDVAKAYPEKVAELEEKWNAWGEKNNVLPLNPKGLSWDNRVKKYTEQYPVQDGREGNNK</sequence>
<name>A0A6C2U4S2_PONDE</name>
<proteinExistence type="inferred from homology"/>
<evidence type="ECO:0000259" key="6">
    <source>
        <dbReference type="Pfam" id="PF00884"/>
    </source>
</evidence>
<evidence type="ECO:0000313" key="7">
    <source>
        <dbReference type="EMBL" id="VGO14883.1"/>
    </source>
</evidence>
<dbReference type="AlphaFoldDB" id="A0A6C2U4S2"/>
<dbReference type="GO" id="GO:0046872">
    <property type="term" value="F:metal ion binding"/>
    <property type="evidence" value="ECO:0007669"/>
    <property type="project" value="UniProtKB-KW"/>
</dbReference>
<keyword evidence="4" id="KW-0106">Calcium</keyword>
<dbReference type="InterPro" id="IPR000917">
    <property type="entry name" value="Sulfatase_N"/>
</dbReference>
<evidence type="ECO:0000256" key="1">
    <source>
        <dbReference type="ARBA" id="ARBA00008779"/>
    </source>
</evidence>
<feature type="domain" description="Sulfatase N-terminal" evidence="6">
    <location>
        <begin position="25"/>
        <end position="405"/>
    </location>
</feature>
<comment type="similarity">
    <text evidence="1">Belongs to the sulfatase family.</text>
</comment>
<evidence type="ECO:0000313" key="8">
    <source>
        <dbReference type="Proteomes" id="UP000366872"/>
    </source>
</evidence>